<evidence type="ECO:0000313" key="1">
    <source>
        <dbReference type="EMBL" id="MPN16551.1"/>
    </source>
</evidence>
<accession>A0A645FQ60</accession>
<name>A0A645FQ60_9ZZZZ</name>
<proteinExistence type="predicted"/>
<comment type="caution">
    <text evidence="1">The sequence shown here is derived from an EMBL/GenBank/DDBJ whole genome shotgun (WGS) entry which is preliminary data.</text>
</comment>
<protein>
    <submittedName>
        <fullName evidence="1">Uncharacterized protein</fullName>
    </submittedName>
</protein>
<reference evidence="1" key="1">
    <citation type="submission" date="2019-08" db="EMBL/GenBank/DDBJ databases">
        <authorList>
            <person name="Kucharzyk K."/>
            <person name="Murdoch R.W."/>
            <person name="Higgins S."/>
            <person name="Loffler F."/>
        </authorList>
    </citation>
    <scope>NUCLEOTIDE SEQUENCE</scope>
</reference>
<gene>
    <name evidence="1" type="ORF">SDC9_163896</name>
</gene>
<dbReference type="EMBL" id="VSSQ01063522">
    <property type="protein sequence ID" value="MPN16551.1"/>
    <property type="molecule type" value="Genomic_DNA"/>
</dbReference>
<sequence length="55" mass="6167">MLQAVGKKIADACFVLNLFDINNITATSKGLEGFYMNPAYESVVFYYNCYKTGTK</sequence>
<organism evidence="1">
    <name type="scientific">bioreactor metagenome</name>
    <dbReference type="NCBI Taxonomy" id="1076179"/>
    <lineage>
        <taxon>unclassified sequences</taxon>
        <taxon>metagenomes</taxon>
        <taxon>ecological metagenomes</taxon>
    </lineage>
</organism>
<dbReference type="AlphaFoldDB" id="A0A645FQ60"/>